<evidence type="ECO:0000313" key="3">
    <source>
        <dbReference type="Proteomes" id="UP000694861"/>
    </source>
</evidence>
<name>A0ABM0NBV0_PRUMU</name>
<reference evidence="3" key="1">
    <citation type="journal article" date="2012" name="Nat. Commun.">
        <title>The genome of Prunus mume.</title>
        <authorList>
            <person name="Zhang Q."/>
            <person name="Chen W."/>
            <person name="Sun L."/>
            <person name="Zhao F."/>
            <person name="Huang B."/>
            <person name="Yang W."/>
            <person name="Tao Y."/>
            <person name="Wang J."/>
            <person name="Yuan Z."/>
            <person name="Fan G."/>
            <person name="Xing Z."/>
            <person name="Han C."/>
            <person name="Pan H."/>
            <person name="Zhong X."/>
            <person name="Shi W."/>
            <person name="Liang X."/>
            <person name="Du D."/>
            <person name="Sun F."/>
            <person name="Xu Z."/>
            <person name="Hao R."/>
            <person name="Lv T."/>
            <person name="Lv Y."/>
            <person name="Zheng Z."/>
            <person name="Sun M."/>
            <person name="Luo L."/>
            <person name="Cai M."/>
            <person name="Gao Y."/>
            <person name="Wang J."/>
            <person name="Yin Y."/>
            <person name="Xu X."/>
            <person name="Cheng T."/>
            <person name="Wang J."/>
        </authorList>
    </citation>
    <scope>NUCLEOTIDE SEQUENCE [LARGE SCALE GENOMIC DNA]</scope>
</reference>
<evidence type="ECO:0000313" key="4">
    <source>
        <dbReference type="RefSeq" id="XP_008222433.1"/>
    </source>
</evidence>
<sequence length="629" mass="71075">MSQASASPTRSRLSLRNNMRERLGPRLDVHARLGPLGNILQRLGPQEGQPDNHRNEDREERRSGVYSQRSIHERLGPQSGQPDNPHNEDHEEGRSAAHSRRDGSHQQATENLSQAQSTNTPPRQRRREGRPPRTQEEAAPPKRFSTPSFTHFKGDSDPESHLKHFKSVMILYKADNALMCKVFVVTLRGAAQDWFHTLPSRSINNFKELAYVFTKEYTSYRTIKKNPDHLYNLRKKFNESIRDYIKRFKAEKANIVGCDDRIGSSAFKKGLPAEHDLYRELTITPSQTLAEVYETAERYALWDDDRIAAKKSTKQEDQPTKWAGQRSDGFNNKNKDKRRRPPPLKGDLDKRDTSKYCAFHGTHGHTTNNCLAWKAYIVELVREGHCTEFIAKQAIQRIEDRDIVKEPPQKVMRINTILANAKESGLTSKEKNRKIKQASMIFQVSTGLLPAKDDPIIGFQKKDLISLDMPHNDTLVISIQIAQAMVDRIYADEGSAANILQLAVIQQMGLEAKINKSARSLTGFNGATTVTMGTIYLDVYSSPVVCLQTFMVIDEVSPYNGILGRPWIGKINVITSAIHQKIRYPIPGGGVGQINSDQAMARKYSAQGLKKSKQAQFLPVSQADLKEVE</sequence>
<dbReference type="Gene3D" id="2.40.70.10">
    <property type="entry name" value="Acid Proteases"/>
    <property type="match status" value="1"/>
</dbReference>
<feature type="compositionally biased region" description="Basic and acidic residues" evidence="1">
    <location>
        <begin position="18"/>
        <end position="31"/>
    </location>
</feature>
<dbReference type="Proteomes" id="UP000694861">
    <property type="component" value="Linkage group LG2"/>
</dbReference>
<dbReference type="RefSeq" id="XP_008222433.1">
    <property type="nucleotide sequence ID" value="XM_008224211.1"/>
</dbReference>
<organism evidence="3 4">
    <name type="scientific">Prunus mume</name>
    <name type="common">Japanese apricot</name>
    <name type="synonym">Armeniaca mume</name>
    <dbReference type="NCBI Taxonomy" id="102107"/>
    <lineage>
        <taxon>Eukaryota</taxon>
        <taxon>Viridiplantae</taxon>
        <taxon>Streptophyta</taxon>
        <taxon>Embryophyta</taxon>
        <taxon>Tracheophyta</taxon>
        <taxon>Spermatophyta</taxon>
        <taxon>Magnoliopsida</taxon>
        <taxon>eudicotyledons</taxon>
        <taxon>Gunneridae</taxon>
        <taxon>Pentapetalae</taxon>
        <taxon>rosids</taxon>
        <taxon>fabids</taxon>
        <taxon>Rosales</taxon>
        <taxon>Rosaceae</taxon>
        <taxon>Amygdaloideae</taxon>
        <taxon>Amygdaleae</taxon>
        <taxon>Prunus</taxon>
    </lineage>
</organism>
<dbReference type="PANTHER" id="PTHR33240:SF15">
    <property type="entry name" value="GAG-PRO-LIKE PROTEIN"/>
    <property type="match status" value="1"/>
</dbReference>
<feature type="compositionally biased region" description="Basic and acidic residues" evidence="1">
    <location>
        <begin position="310"/>
        <end position="319"/>
    </location>
</feature>
<dbReference type="GeneID" id="103322305"/>
<dbReference type="PANTHER" id="PTHR33240">
    <property type="entry name" value="OS08G0508500 PROTEIN"/>
    <property type="match status" value="1"/>
</dbReference>
<keyword evidence="3" id="KW-1185">Reference proteome</keyword>
<dbReference type="InterPro" id="IPR005162">
    <property type="entry name" value="Retrotrans_gag_dom"/>
</dbReference>
<dbReference type="Pfam" id="PF03732">
    <property type="entry name" value="Retrotrans_gag"/>
    <property type="match status" value="1"/>
</dbReference>
<feature type="compositionally biased region" description="Basic and acidic residues" evidence="1">
    <location>
        <begin position="50"/>
        <end position="63"/>
    </location>
</feature>
<accession>A0ABM0NBV0</accession>
<feature type="compositionally biased region" description="Polar residues" evidence="1">
    <location>
        <begin position="1"/>
        <end position="17"/>
    </location>
</feature>
<feature type="domain" description="Retrotransposon gag" evidence="2">
    <location>
        <begin position="181"/>
        <end position="271"/>
    </location>
</feature>
<evidence type="ECO:0000256" key="1">
    <source>
        <dbReference type="SAM" id="MobiDB-lite"/>
    </source>
</evidence>
<gene>
    <name evidence="4" type="primary">LOC103322305</name>
</gene>
<feature type="compositionally biased region" description="Polar residues" evidence="1">
    <location>
        <begin position="105"/>
        <end position="119"/>
    </location>
</feature>
<evidence type="ECO:0000259" key="2">
    <source>
        <dbReference type="Pfam" id="PF03732"/>
    </source>
</evidence>
<dbReference type="InterPro" id="IPR021109">
    <property type="entry name" value="Peptidase_aspartic_dom_sf"/>
</dbReference>
<feature type="region of interest" description="Disordered" evidence="1">
    <location>
        <begin position="1"/>
        <end position="158"/>
    </location>
</feature>
<reference evidence="4" key="2">
    <citation type="submission" date="2025-08" db="UniProtKB">
        <authorList>
            <consortium name="RefSeq"/>
        </authorList>
    </citation>
    <scope>IDENTIFICATION</scope>
</reference>
<proteinExistence type="predicted"/>
<feature type="region of interest" description="Disordered" evidence="1">
    <location>
        <begin position="310"/>
        <end position="351"/>
    </location>
</feature>
<feature type="compositionally biased region" description="Basic and acidic residues" evidence="1">
    <location>
        <begin position="129"/>
        <end position="140"/>
    </location>
</feature>
<feature type="compositionally biased region" description="Basic and acidic residues" evidence="1">
    <location>
        <begin position="85"/>
        <end position="104"/>
    </location>
</feature>
<dbReference type="CDD" id="cd00303">
    <property type="entry name" value="retropepsin_like"/>
    <property type="match status" value="1"/>
</dbReference>
<protein>
    <submittedName>
        <fullName evidence="4">Uncharacterized protein LOC103322305</fullName>
    </submittedName>
</protein>